<dbReference type="HOGENOM" id="CLU_955183_0_0_2"/>
<proteinExistence type="predicted"/>
<accession>A0A0F7FIJ5</accession>
<evidence type="ECO:0000313" key="2">
    <source>
        <dbReference type="Proteomes" id="UP000067434"/>
    </source>
</evidence>
<dbReference type="EMBL" id="CP009961">
    <property type="protein sequence ID" value="AKG39042.1"/>
    <property type="molecule type" value="Genomic_DNA"/>
</dbReference>
<dbReference type="KEGG" id="thf:MA03_07025"/>
<keyword evidence="2" id="KW-1185">Reference proteome</keyword>
<dbReference type="Proteomes" id="UP000067434">
    <property type="component" value="Chromosome"/>
</dbReference>
<gene>
    <name evidence="1" type="ORF">MA03_07025</name>
</gene>
<dbReference type="STRING" id="1550241.MA03_07025"/>
<organism evidence="1 2">
    <name type="scientific">Infirmifilum uzonense</name>
    <dbReference type="NCBI Taxonomy" id="1550241"/>
    <lineage>
        <taxon>Archaea</taxon>
        <taxon>Thermoproteota</taxon>
        <taxon>Thermoprotei</taxon>
        <taxon>Thermofilales</taxon>
        <taxon>Thermofilaceae</taxon>
        <taxon>Infirmifilum</taxon>
    </lineage>
</organism>
<dbReference type="AlphaFoldDB" id="A0A0F7FIJ5"/>
<evidence type="ECO:0000313" key="1">
    <source>
        <dbReference type="EMBL" id="AKG39042.1"/>
    </source>
</evidence>
<name>A0A0F7FIJ5_9CREN</name>
<protein>
    <submittedName>
        <fullName evidence="1">Uncharacterized protein</fullName>
    </submittedName>
</protein>
<sequence length="294" mass="32772">MLCREVYESLEPLSSKTRESRDFFGETVKMFEFGSQDHPPILLVSDFYGCPRATEVIADAVLRFTGDTHLFVVPCVFPSIAGGIKTLSRIMTGVELVDYDLFRESLLKQYKPIFDTEAQTVFILGNVVLVFTDEDEVGQLSEHLAKEYKDYLILGIRRDGSVKVLNVPGSEILTSPLEVLLRDLPEPLLTLYFSCRDADESCFIVSESYANVLAELSGLATSQLDEDMLCVEGSDEDRFTAGRGVKITTTLYERLSGRPAKVIEVSLGLKNYVEVSKSVIALLNASYILHALLR</sequence>
<dbReference type="PATRIC" id="fig|1550241.5.peg.1455"/>
<reference evidence="1 2" key="1">
    <citation type="journal article" date="2015" name="Stand. Genomic Sci.">
        <title>Complete genome sequence of and proposal of Thermofilum uzonense sp. nov. a novel hyperthermophilic crenarchaeon and emended description of the genus Thermofilum.</title>
        <authorList>
            <person name="Toshchakov S.V."/>
            <person name="Korzhenkov A.A."/>
            <person name="Samarov N.I."/>
            <person name="Mazunin I.O."/>
            <person name="Mozhey O.I."/>
            <person name="Shmyr I.S."/>
            <person name="Derbikova K.S."/>
            <person name="Taranov E.A."/>
            <person name="Dominova I.N."/>
            <person name="Bonch-Osmolovskaya E.A."/>
            <person name="Patrushev M.V."/>
            <person name="Podosokorskaya O.A."/>
            <person name="Kublanov I.V."/>
        </authorList>
    </citation>
    <scope>NUCLEOTIDE SEQUENCE [LARGE SCALE GENOMIC DNA]</scope>
    <source>
        <strain evidence="1 2">1807-2</strain>
    </source>
</reference>